<gene>
    <name evidence="2" type="ORF">Y1Q_0020800</name>
</gene>
<proteinExistence type="predicted"/>
<dbReference type="Proteomes" id="UP000050525">
    <property type="component" value="Unassembled WGS sequence"/>
</dbReference>
<feature type="signal peptide" evidence="1">
    <location>
        <begin position="1"/>
        <end position="20"/>
    </location>
</feature>
<organism evidence="2 3">
    <name type="scientific">Alligator mississippiensis</name>
    <name type="common">American alligator</name>
    <dbReference type="NCBI Taxonomy" id="8496"/>
    <lineage>
        <taxon>Eukaryota</taxon>
        <taxon>Metazoa</taxon>
        <taxon>Chordata</taxon>
        <taxon>Craniata</taxon>
        <taxon>Vertebrata</taxon>
        <taxon>Euteleostomi</taxon>
        <taxon>Archelosauria</taxon>
        <taxon>Archosauria</taxon>
        <taxon>Crocodylia</taxon>
        <taxon>Alligatoridae</taxon>
        <taxon>Alligatorinae</taxon>
        <taxon>Alligator</taxon>
    </lineage>
</organism>
<protein>
    <submittedName>
        <fullName evidence="2">Uncharacterized protein</fullName>
    </submittedName>
</protein>
<keyword evidence="3" id="KW-1185">Reference proteome</keyword>
<name>A0A151PC81_ALLMI</name>
<accession>A0A151PC81</accession>
<evidence type="ECO:0000313" key="3">
    <source>
        <dbReference type="Proteomes" id="UP000050525"/>
    </source>
</evidence>
<evidence type="ECO:0000313" key="2">
    <source>
        <dbReference type="EMBL" id="KYO46375.1"/>
    </source>
</evidence>
<reference evidence="2 3" key="1">
    <citation type="journal article" date="2012" name="Genome Biol.">
        <title>Sequencing three crocodilian genomes to illuminate the evolution of archosaurs and amniotes.</title>
        <authorList>
            <person name="St John J.A."/>
            <person name="Braun E.L."/>
            <person name="Isberg S.R."/>
            <person name="Miles L.G."/>
            <person name="Chong A.Y."/>
            <person name="Gongora J."/>
            <person name="Dalzell P."/>
            <person name="Moran C."/>
            <person name="Bed'hom B."/>
            <person name="Abzhanov A."/>
            <person name="Burgess S.C."/>
            <person name="Cooksey A.M."/>
            <person name="Castoe T.A."/>
            <person name="Crawford N.G."/>
            <person name="Densmore L.D."/>
            <person name="Drew J.C."/>
            <person name="Edwards S.V."/>
            <person name="Faircloth B.C."/>
            <person name="Fujita M.K."/>
            <person name="Greenwold M.J."/>
            <person name="Hoffmann F.G."/>
            <person name="Howard J.M."/>
            <person name="Iguchi T."/>
            <person name="Janes D.E."/>
            <person name="Khan S.Y."/>
            <person name="Kohno S."/>
            <person name="de Koning A.J."/>
            <person name="Lance S.L."/>
            <person name="McCarthy F.M."/>
            <person name="McCormack J.E."/>
            <person name="Merchant M.E."/>
            <person name="Peterson D.G."/>
            <person name="Pollock D.D."/>
            <person name="Pourmand N."/>
            <person name="Raney B.J."/>
            <person name="Roessler K.A."/>
            <person name="Sanford J.R."/>
            <person name="Sawyer R.H."/>
            <person name="Schmidt C.J."/>
            <person name="Triplett E.W."/>
            <person name="Tuberville T.D."/>
            <person name="Venegas-Anaya M."/>
            <person name="Howard J.T."/>
            <person name="Jarvis E.D."/>
            <person name="Guillette L.J.Jr."/>
            <person name="Glenn T.C."/>
            <person name="Green R.E."/>
            <person name="Ray D.A."/>
        </authorList>
    </citation>
    <scope>NUCLEOTIDE SEQUENCE [LARGE SCALE GENOMIC DNA]</scope>
    <source>
        <strain evidence="2">KSC_2009_1</strain>
    </source>
</reference>
<evidence type="ECO:0000256" key="1">
    <source>
        <dbReference type="SAM" id="SignalP"/>
    </source>
</evidence>
<sequence>MELRAAVLALALLSPAGSQATTAAKGATRQLPQLEEAINVIEEVAQVTRRTGQWLQASELGQKLQSQARDLSDQLELEVSPEPRQALRQAINSAMQLVDLALWAMEPYLEAAME</sequence>
<dbReference type="EMBL" id="AKHW03000532">
    <property type="protein sequence ID" value="KYO46375.1"/>
    <property type="molecule type" value="Genomic_DNA"/>
</dbReference>
<dbReference type="AlphaFoldDB" id="A0A151PC81"/>
<feature type="chain" id="PRO_5007586895" evidence="1">
    <location>
        <begin position="21"/>
        <end position="114"/>
    </location>
</feature>
<comment type="caution">
    <text evidence="2">The sequence shown here is derived from an EMBL/GenBank/DDBJ whole genome shotgun (WGS) entry which is preliminary data.</text>
</comment>
<keyword evidence="1" id="KW-0732">Signal</keyword>